<keyword evidence="4" id="KW-1185">Reference proteome</keyword>
<dbReference type="InterPro" id="IPR041682">
    <property type="entry name" value="AAA_14"/>
</dbReference>
<dbReference type="PANTHER" id="PTHR43566">
    <property type="entry name" value="CONSERVED PROTEIN"/>
    <property type="match status" value="1"/>
</dbReference>
<dbReference type="PANTHER" id="PTHR43566:SF2">
    <property type="entry name" value="DUF4143 DOMAIN-CONTAINING PROTEIN"/>
    <property type="match status" value="1"/>
</dbReference>
<feature type="domain" description="AAA" evidence="1">
    <location>
        <begin position="18"/>
        <end position="134"/>
    </location>
</feature>
<evidence type="ECO:0008006" key="5">
    <source>
        <dbReference type="Google" id="ProtNLM"/>
    </source>
</evidence>
<dbReference type="STRING" id="1414854.GQ61_05375"/>
<dbReference type="RefSeq" id="WP_085784308.1">
    <property type="nucleotide sequence ID" value="NZ_CP008743.1"/>
</dbReference>
<organism evidence="3 4">
    <name type="scientific">Candidatus Nucleicultrix amoebiphila FS5</name>
    <dbReference type="NCBI Taxonomy" id="1414854"/>
    <lineage>
        <taxon>Bacteria</taxon>
        <taxon>Pseudomonadati</taxon>
        <taxon>Pseudomonadota</taxon>
        <taxon>Alphaproteobacteria</taxon>
        <taxon>Holosporales</taxon>
        <taxon>Candidatus Nucleicultricaceae</taxon>
        <taxon>Candidatus Nucleicultrix</taxon>
    </lineage>
</organism>
<evidence type="ECO:0000313" key="4">
    <source>
        <dbReference type="Proteomes" id="UP000237351"/>
    </source>
</evidence>
<dbReference type="KEGG" id="naf:GQ61_05375"/>
<evidence type="ECO:0000313" key="3">
    <source>
        <dbReference type="EMBL" id="ARN84815.1"/>
    </source>
</evidence>
<name>A0A1W6N4N0_9PROT</name>
<dbReference type="AlphaFoldDB" id="A0A1W6N4N0"/>
<dbReference type="EMBL" id="CP008743">
    <property type="protein sequence ID" value="ARN84815.1"/>
    <property type="molecule type" value="Genomic_DNA"/>
</dbReference>
<accession>A0A1W6N4N0</accession>
<dbReference type="OrthoDB" id="9771844at2"/>
<dbReference type="Pfam" id="PF13635">
    <property type="entry name" value="DUF4143"/>
    <property type="match status" value="1"/>
</dbReference>
<evidence type="ECO:0000259" key="1">
    <source>
        <dbReference type="Pfam" id="PF13173"/>
    </source>
</evidence>
<dbReference type="Gene3D" id="3.40.50.300">
    <property type="entry name" value="P-loop containing nucleotide triphosphate hydrolases"/>
    <property type="match status" value="1"/>
</dbReference>
<dbReference type="SUPFAM" id="SSF52540">
    <property type="entry name" value="P-loop containing nucleoside triphosphate hydrolases"/>
    <property type="match status" value="1"/>
</dbReference>
<dbReference type="Proteomes" id="UP000237351">
    <property type="component" value="Chromosome"/>
</dbReference>
<reference evidence="3 4" key="1">
    <citation type="submission" date="2014-06" db="EMBL/GenBank/DDBJ databases">
        <title>The genome of the endonuclear symbiont Nucleicultrix amoebiphila.</title>
        <authorList>
            <person name="Schulz F."/>
            <person name="Horn M."/>
        </authorList>
    </citation>
    <scope>NUCLEOTIDE SEQUENCE [LARGE SCALE GENOMIC DNA]</scope>
    <source>
        <strain evidence="3 4">FS5</strain>
    </source>
</reference>
<gene>
    <name evidence="3" type="ORF">GQ61_05375</name>
</gene>
<proteinExistence type="predicted"/>
<sequence length="383" mass="44234">MIQRSYYLHQIHDAFEQHSVCAILGPRQCGKTTLAKFYVQELKEVHIFDLENPQDLAMLESPSLTLPPLNGTIVIDEIQRRPDLFPYLRFLVDNSDKKFLILGSASQDLIQQSSETLAGRIAYIELPPFLLNEVNDMHKHWVLGGFPKSFLAPSYSQSEKWRINYIQNFLERDLSMMGIQTVPSNMRRLWSMLAHYHGQIANVSELSRSLDMTDKTIKRYMDILESCFMIRQLKPWFENISKRQVKRPKLYIRDSGILHTLLGVSDNAILTHPKCGASWEGYALENLVHSYDNDLYEFYFWATEKGAELDLLVTKGSQRIGYEFKYSEAPKITKSMNIAMKDLKLDHLSIITPGEKSYTLGNNINVTSLKEAINRSFRADHET</sequence>
<evidence type="ECO:0000259" key="2">
    <source>
        <dbReference type="Pfam" id="PF13635"/>
    </source>
</evidence>
<feature type="domain" description="DUF4143" evidence="2">
    <location>
        <begin position="171"/>
        <end position="327"/>
    </location>
</feature>
<dbReference type="InterPro" id="IPR027417">
    <property type="entry name" value="P-loop_NTPase"/>
</dbReference>
<protein>
    <recommendedName>
        <fullName evidence="5">AAA+ ATPase domain-containing protein</fullName>
    </recommendedName>
</protein>
<dbReference type="InterPro" id="IPR025420">
    <property type="entry name" value="DUF4143"/>
</dbReference>
<dbReference type="Pfam" id="PF13173">
    <property type="entry name" value="AAA_14"/>
    <property type="match status" value="1"/>
</dbReference>